<gene>
    <name evidence="3" type="ORF">PHACADRAFT_209692</name>
</gene>
<accession>K5V152</accession>
<keyword evidence="2" id="KW-0472">Membrane</keyword>
<proteinExistence type="predicted"/>
<keyword evidence="4" id="KW-1185">Reference proteome</keyword>
<evidence type="ECO:0000256" key="1">
    <source>
        <dbReference type="SAM" id="MobiDB-lite"/>
    </source>
</evidence>
<evidence type="ECO:0000256" key="2">
    <source>
        <dbReference type="SAM" id="Phobius"/>
    </source>
</evidence>
<dbReference type="PANTHER" id="PTHR35043:SF7">
    <property type="entry name" value="TRANSCRIPTION FACTOR DOMAIN-CONTAINING PROTEIN"/>
    <property type="match status" value="1"/>
</dbReference>
<feature type="transmembrane region" description="Helical" evidence="2">
    <location>
        <begin position="538"/>
        <end position="561"/>
    </location>
</feature>
<keyword evidence="2" id="KW-1133">Transmembrane helix</keyword>
<dbReference type="AlphaFoldDB" id="K5V152"/>
<protein>
    <submittedName>
        <fullName evidence="3">Uncharacterized protein</fullName>
    </submittedName>
</protein>
<organism evidence="3 4">
    <name type="scientific">Phanerochaete carnosa (strain HHB-10118-sp)</name>
    <name type="common">White-rot fungus</name>
    <name type="synonym">Peniophora carnosa</name>
    <dbReference type="NCBI Taxonomy" id="650164"/>
    <lineage>
        <taxon>Eukaryota</taxon>
        <taxon>Fungi</taxon>
        <taxon>Dikarya</taxon>
        <taxon>Basidiomycota</taxon>
        <taxon>Agaricomycotina</taxon>
        <taxon>Agaricomycetes</taxon>
        <taxon>Polyporales</taxon>
        <taxon>Phanerochaetaceae</taxon>
        <taxon>Phanerochaete</taxon>
    </lineage>
</organism>
<name>K5V152_PHACS</name>
<sequence>MAGVFSLFSRDNSTALPASASWHADPAVRGTWGIVSACLSTLVICVWNAVHIDIPLRPRRWEFVDKLPWLAVGLLAPDYLLYVACCQLYHAKKLSAAGKVYLISSEQHNKRPTCFRRFFRWAGSPLSRQLSTSTSTRVSPEVLDAEGGEQERHGMEDIGTVELAELELKPSGTPPAEAKEAPPAPEANGSSVKKREHKWTLVHSFYASMGGFVVDVDTSIAPTLAPTSQLFPNRLQSGRARYILTARGVYFLMHHTPELVPDLSESSILNRCRSDALAKALLVAQLLYFCISCALRLGQSLSVSLLEVTTFAHAVCAVATYAVWWKKPFSVAEPTVITCETQGAEEIIAYLLMASKWTTARCAGLWQSSSPGELFFLMVRPAAGDADSGNNPSAVPPAEVIASHGLSHEAPAAAPSEKATRVGEYIFLARPDPNQRQPSSSGKVVSRLWRPLGGKAMSRPSVNIARWTLAARAMTRMGNAGALPRAALLSQHGGLGESVFGSDGPAYWWLVPGSIAAVYGLIHVAAWNASFPTVLEGLLWRTASFYALALGFAPSVVLQTLQTISNVASRPMRSVSLTRRRFFLIMRLISYANLYLLIVTYPIFTTYLLLESVRQILYLPADAFKLPDFSVYVPHFF</sequence>
<feature type="transmembrane region" description="Helical" evidence="2">
    <location>
        <begin position="31"/>
        <end position="50"/>
    </location>
</feature>
<feature type="transmembrane region" description="Helical" evidence="2">
    <location>
        <begin position="276"/>
        <end position="297"/>
    </location>
</feature>
<evidence type="ECO:0000313" key="3">
    <source>
        <dbReference type="EMBL" id="EKM56216.1"/>
    </source>
</evidence>
<dbReference type="Proteomes" id="UP000008370">
    <property type="component" value="Unassembled WGS sequence"/>
</dbReference>
<dbReference type="GeneID" id="18912880"/>
<dbReference type="EMBL" id="JH930472">
    <property type="protein sequence ID" value="EKM56216.1"/>
    <property type="molecule type" value="Genomic_DNA"/>
</dbReference>
<dbReference type="RefSeq" id="XP_007396507.1">
    <property type="nucleotide sequence ID" value="XM_007396445.1"/>
</dbReference>
<feature type="region of interest" description="Disordered" evidence="1">
    <location>
        <begin position="170"/>
        <end position="193"/>
    </location>
</feature>
<dbReference type="HOGENOM" id="CLU_022883_5_1_1"/>
<keyword evidence="2" id="KW-0812">Transmembrane</keyword>
<dbReference type="PANTHER" id="PTHR35043">
    <property type="entry name" value="TRANSCRIPTION FACTOR DOMAIN-CONTAINING PROTEIN"/>
    <property type="match status" value="1"/>
</dbReference>
<dbReference type="OrthoDB" id="9451547at2759"/>
<feature type="transmembrane region" description="Helical" evidence="2">
    <location>
        <begin position="582"/>
        <end position="604"/>
    </location>
</feature>
<feature type="transmembrane region" description="Helical" evidence="2">
    <location>
        <begin position="506"/>
        <end position="526"/>
    </location>
</feature>
<reference evidence="3 4" key="1">
    <citation type="journal article" date="2012" name="BMC Genomics">
        <title>Comparative genomics of the white-rot fungi, Phanerochaete carnosa and P. chrysosporium, to elucidate the genetic basis of the distinct wood types they colonize.</title>
        <authorList>
            <person name="Suzuki H."/>
            <person name="MacDonald J."/>
            <person name="Syed K."/>
            <person name="Salamov A."/>
            <person name="Hori C."/>
            <person name="Aerts A."/>
            <person name="Henrissat B."/>
            <person name="Wiebenga A."/>
            <person name="vanKuyk P.A."/>
            <person name="Barry K."/>
            <person name="Lindquist E."/>
            <person name="LaButti K."/>
            <person name="Lapidus A."/>
            <person name="Lucas S."/>
            <person name="Coutinho P."/>
            <person name="Gong Y."/>
            <person name="Samejima M."/>
            <person name="Mahadevan R."/>
            <person name="Abou-Zaid M."/>
            <person name="de Vries R.P."/>
            <person name="Igarashi K."/>
            <person name="Yadav J.S."/>
            <person name="Grigoriev I.V."/>
            <person name="Master E.R."/>
        </authorList>
    </citation>
    <scope>NUCLEOTIDE SEQUENCE [LARGE SCALE GENOMIC DNA]</scope>
    <source>
        <strain evidence="3 4">HHB-10118-sp</strain>
    </source>
</reference>
<dbReference type="InParanoid" id="K5V152"/>
<evidence type="ECO:0000313" key="4">
    <source>
        <dbReference type="Proteomes" id="UP000008370"/>
    </source>
</evidence>
<dbReference type="KEGG" id="pco:PHACADRAFT_209692"/>
<feature type="transmembrane region" description="Helical" evidence="2">
    <location>
        <begin position="303"/>
        <end position="324"/>
    </location>
</feature>